<name>A0A0E9RJL3_ANGAN</name>
<evidence type="ECO:0000313" key="1">
    <source>
        <dbReference type="EMBL" id="JAH29264.1"/>
    </source>
</evidence>
<dbReference type="EMBL" id="GBXM01079313">
    <property type="protein sequence ID" value="JAH29264.1"/>
    <property type="molecule type" value="Transcribed_RNA"/>
</dbReference>
<proteinExistence type="predicted"/>
<sequence>MSICHPVFSKPFTLPIMIQVLIQHVKVC</sequence>
<protein>
    <submittedName>
        <fullName evidence="1">Uncharacterized protein</fullName>
    </submittedName>
</protein>
<accession>A0A0E9RJL3</accession>
<reference evidence="1" key="2">
    <citation type="journal article" date="2015" name="Fish Shellfish Immunol.">
        <title>Early steps in the European eel (Anguilla anguilla)-Vibrio vulnificus interaction in the gills: Role of the RtxA13 toxin.</title>
        <authorList>
            <person name="Callol A."/>
            <person name="Pajuelo D."/>
            <person name="Ebbesson L."/>
            <person name="Teles M."/>
            <person name="MacKenzie S."/>
            <person name="Amaro C."/>
        </authorList>
    </citation>
    <scope>NUCLEOTIDE SEQUENCE</scope>
</reference>
<reference evidence="1" key="1">
    <citation type="submission" date="2014-11" db="EMBL/GenBank/DDBJ databases">
        <authorList>
            <person name="Amaro Gonzalez C."/>
        </authorList>
    </citation>
    <scope>NUCLEOTIDE SEQUENCE</scope>
</reference>
<organism evidence="1">
    <name type="scientific">Anguilla anguilla</name>
    <name type="common">European freshwater eel</name>
    <name type="synonym">Muraena anguilla</name>
    <dbReference type="NCBI Taxonomy" id="7936"/>
    <lineage>
        <taxon>Eukaryota</taxon>
        <taxon>Metazoa</taxon>
        <taxon>Chordata</taxon>
        <taxon>Craniata</taxon>
        <taxon>Vertebrata</taxon>
        <taxon>Euteleostomi</taxon>
        <taxon>Actinopterygii</taxon>
        <taxon>Neopterygii</taxon>
        <taxon>Teleostei</taxon>
        <taxon>Anguilliformes</taxon>
        <taxon>Anguillidae</taxon>
        <taxon>Anguilla</taxon>
    </lineage>
</organism>
<dbReference type="AlphaFoldDB" id="A0A0E9RJL3"/>